<dbReference type="InterPro" id="IPR029058">
    <property type="entry name" value="AB_hydrolase_fold"/>
</dbReference>
<dbReference type="FunCoup" id="A0LMJ6">
    <property type="interactions" value="400"/>
</dbReference>
<evidence type="ECO:0000313" key="4">
    <source>
        <dbReference type="Proteomes" id="UP000001784"/>
    </source>
</evidence>
<evidence type="ECO:0000313" key="3">
    <source>
        <dbReference type="EMBL" id="ABK18690.1"/>
    </source>
</evidence>
<dbReference type="InParanoid" id="A0LMJ6"/>
<name>A0LMJ6_SYNFM</name>
<protein>
    <submittedName>
        <fullName evidence="2">3-oxoadipate enol-lactonase</fullName>
        <ecNumber evidence="2">3.1.1.24</ecNumber>
    </submittedName>
</protein>
<dbReference type="KEGG" id="sfu:Sfum_3016"/>
<dbReference type="HOGENOM" id="CLU_020336_50_3_7"/>
<keyword evidence="2" id="KW-0378">Hydrolase</keyword>
<dbReference type="KEGG" id="sfu:Sfum_2974"/>
<sequence length="260" mass="28801">MRVRVNDVLIRYEMQGPPGAPVVTFSHSLAAALESWDLQLPPLRDAYRVLRMDTRGHGGSSAPPGPYTMEMLSSDVIGLLDHLDIARTHFVGLSLGGMIGQVLAVGYPERLDRLVLCDTSNRMPSETAPVWEERIRTAETQGMTALARETLERWFSEAFRRDQPQATERIRNMIVRTPVAGYTGCCRAISRFDLSGELSRVKVPTLIMVGEKDEGTPVSAAETIQRQIEGSELFVIPGALHLSNIEGAAHFNRRLLSFLS</sequence>
<dbReference type="ESTHER" id="synfm-a0lmj6">
    <property type="family name" value="Carboxymethylbutenolide_lactonase"/>
</dbReference>
<proteinExistence type="predicted"/>
<dbReference type="AlphaFoldDB" id="A0LMJ6"/>
<dbReference type="GO" id="GO:0042952">
    <property type="term" value="P:beta-ketoadipate pathway"/>
    <property type="evidence" value="ECO:0007669"/>
    <property type="project" value="InterPro"/>
</dbReference>
<dbReference type="EC" id="3.1.1.24" evidence="2"/>
<gene>
    <name evidence="2" type="ordered locus">Sfum_2974</name>
    <name evidence="3" type="ordered locus">Sfum_3016</name>
</gene>
<reference evidence="2 4" key="1">
    <citation type="submission" date="2006-10" db="EMBL/GenBank/DDBJ databases">
        <title>Complete sequence of Syntrophobacter fumaroxidans MPOB.</title>
        <authorList>
            <consortium name="US DOE Joint Genome Institute"/>
            <person name="Copeland A."/>
            <person name="Lucas S."/>
            <person name="Lapidus A."/>
            <person name="Barry K."/>
            <person name="Detter J.C."/>
            <person name="Glavina del Rio T."/>
            <person name="Hammon N."/>
            <person name="Israni S."/>
            <person name="Pitluck S."/>
            <person name="Goltsman E.G."/>
            <person name="Martinez M."/>
            <person name="Schmutz J."/>
            <person name="Larimer F."/>
            <person name="Land M."/>
            <person name="Hauser L."/>
            <person name="Kyrpides N."/>
            <person name="Kim E."/>
            <person name="Boone D.R."/>
            <person name="Brockman F."/>
            <person name="Culley D."/>
            <person name="Ferry J."/>
            <person name="Gunsalus R."/>
            <person name="McInerney M.J."/>
            <person name="Morrison M."/>
            <person name="Plugge C."/>
            <person name="Rohlin L."/>
            <person name="Scholten J."/>
            <person name="Sieber J."/>
            <person name="Stams A.J.M."/>
            <person name="Worm P."/>
            <person name="Henstra A.M."/>
            <person name="Richardson P."/>
        </authorList>
    </citation>
    <scope>NUCLEOTIDE SEQUENCE [LARGE SCALE GENOMIC DNA]</scope>
    <source>
        <strain evidence="4">DSM 10017 / MPOB</strain>
        <strain evidence="2">MPOB</strain>
    </source>
</reference>
<dbReference type="EMBL" id="CP000478">
    <property type="protein sequence ID" value="ABK18690.1"/>
    <property type="molecule type" value="Genomic_DNA"/>
</dbReference>
<dbReference type="eggNOG" id="COG2021">
    <property type="taxonomic scope" value="Bacteria"/>
</dbReference>
<dbReference type="InterPro" id="IPR050266">
    <property type="entry name" value="AB_hydrolase_sf"/>
</dbReference>
<keyword evidence="4" id="KW-1185">Reference proteome</keyword>
<dbReference type="STRING" id="335543.Sfum_2974"/>
<dbReference type="Pfam" id="PF00561">
    <property type="entry name" value="Abhydrolase_1"/>
    <property type="match status" value="1"/>
</dbReference>
<dbReference type="Proteomes" id="UP000001784">
    <property type="component" value="Chromosome"/>
</dbReference>
<dbReference type="Gene3D" id="3.40.50.1820">
    <property type="entry name" value="alpha/beta hydrolase"/>
    <property type="match status" value="1"/>
</dbReference>
<dbReference type="PANTHER" id="PTHR43798">
    <property type="entry name" value="MONOACYLGLYCEROL LIPASE"/>
    <property type="match status" value="1"/>
</dbReference>
<dbReference type="InterPro" id="IPR000073">
    <property type="entry name" value="AB_hydrolase_1"/>
</dbReference>
<dbReference type="RefSeq" id="WP_011699812.1">
    <property type="nucleotide sequence ID" value="NC_008554.1"/>
</dbReference>
<evidence type="ECO:0000259" key="1">
    <source>
        <dbReference type="Pfam" id="PF00561"/>
    </source>
</evidence>
<dbReference type="EMBL" id="CP000478">
    <property type="protein sequence ID" value="ABK18648.1"/>
    <property type="molecule type" value="Genomic_DNA"/>
</dbReference>
<accession>A0LMJ6</accession>
<feature type="domain" description="AB hydrolase-1" evidence="1">
    <location>
        <begin position="21"/>
        <end position="248"/>
    </location>
</feature>
<dbReference type="SUPFAM" id="SSF53474">
    <property type="entry name" value="alpha/beta-Hydrolases"/>
    <property type="match status" value="1"/>
</dbReference>
<organism evidence="2 4">
    <name type="scientific">Syntrophobacter fumaroxidans (strain DSM 10017 / MPOB)</name>
    <dbReference type="NCBI Taxonomy" id="335543"/>
    <lineage>
        <taxon>Bacteria</taxon>
        <taxon>Pseudomonadati</taxon>
        <taxon>Thermodesulfobacteriota</taxon>
        <taxon>Syntrophobacteria</taxon>
        <taxon>Syntrophobacterales</taxon>
        <taxon>Syntrophobacteraceae</taxon>
        <taxon>Syntrophobacter</taxon>
    </lineage>
</organism>
<dbReference type="GO" id="GO:0047570">
    <property type="term" value="F:3-oxoadipate enol-lactonase activity"/>
    <property type="evidence" value="ECO:0007669"/>
    <property type="project" value="UniProtKB-EC"/>
</dbReference>
<dbReference type="InterPro" id="IPR026968">
    <property type="entry name" value="PcaD/CatD"/>
</dbReference>
<evidence type="ECO:0000313" key="2">
    <source>
        <dbReference type="EMBL" id="ABK18648.1"/>
    </source>
</evidence>
<dbReference type="PRINTS" id="PR00111">
    <property type="entry name" value="ABHYDROLASE"/>
</dbReference>
<dbReference type="NCBIfam" id="TIGR02427">
    <property type="entry name" value="protocat_pcaD"/>
    <property type="match status" value="1"/>
</dbReference>